<dbReference type="RefSeq" id="WP_204197442.1">
    <property type="nucleotide sequence ID" value="NZ_JAFEMC010000002.1"/>
</dbReference>
<gene>
    <name evidence="2" type="ORF">ILT43_07180</name>
</gene>
<evidence type="ECO:0000256" key="1">
    <source>
        <dbReference type="SAM" id="MobiDB-lite"/>
    </source>
</evidence>
<proteinExistence type="predicted"/>
<evidence type="ECO:0000313" key="3">
    <source>
        <dbReference type="Proteomes" id="UP000763641"/>
    </source>
</evidence>
<feature type="region of interest" description="Disordered" evidence="1">
    <location>
        <begin position="36"/>
        <end position="61"/>
    </location>
</feature>
<dbReference type="Proteomes" id="UP000763641">
    <property type="component" value="Unassembled WGS sequence"/>
</dbReference>
<organism evidence="2 3">
    <name type="scientific">Sphingomonas longa</name>
    <dbReference type="NCBI Taxonomy" id="2778730"/>
    <lineage>
        <taxon>Bacteria</taxon>
        <taxon>Pseudomonadati</taxon>
        <taxon>Pseudomonadota</taxon>
        <taxon>Alphaproteobacteria</taxon>
        <taxon>Sphingomonadales</taxon>
        <taxon>Sphingomonadaceae</taxon>
        <taxon>Sphingomonas</taxon>
    </lineage>
</organism>
<name>A0ABS2D7Y3_9SPHN</name>
<protein>
    <recommendedName>
        <fullName evidence="4">PAS domain-containing protein</fullName>
    </recommendedName>
</protein>
<reference evidence="2 3" key="1">
    <citation type="submission" date="2020-12" db="EMBL/GenBank/DDBJ databases">
        <title>Sphingomonas sp.</title>
        <authorList>
            <person name="Kim M.K."/>
        </authorList>
    </citation>
    <scope>NUCLEOTIDE SEQUENCE [LARGE SCALE GENOMIC DNA]</scope>
    <source>
        <strain evidence="2 3">BT552</strain>
    </source>
</reference>
<evidence type="ECO:0000313" key="2">
    <source>
        <dbReference type="EMBL" id="MBM6576149.1"/>
    </source>
</evidence>
<keyword evidence="3" id="KW-1185">Reference proteome</keyword>
<accession>A0ABS2D7Y3</accession>
<evidence type="ECO:0008006" key="4">
    <source>
        <dbReference type="Google" id="ProtNLM"/>
    </source>
</evidence>
<comment type="caution">
    <text evidence="2">The sequence shown here is derived from an EMBL/GenBank/DDBJ whole genome shotgun (WGS) entry which is preliminary data.</text>
</comment>
<sequence>MNMGFGQDGFGRDDFSERDAFTGGADLGAHDFAHDDFPQDDFGLEDQASVDAGDPNAEGNVDDRMFDLGGDERRMHVRAYNHWVSLLKGRAYPSIEDLEPENIVDFGPHSVLLDFGGDVADPAIAYLGGALREECGLDTPPSHIANVPSRSLLSRLTDHYLQIIANRAPIGFEAEFVSTRGRTTAYRGILMPFSSGAGQDIDFIYGVINWKEAADPLTQASLGSELEAAVRAAPRAGEAAVWADGPGAETDHDIDGREANPAATLGDALVLARETAAQVNAADTRSRAALYRALGRAHDFALVAAEDAEGYQELLADAGLTVQARAPMTPIVKLVFGADYDKTRITEFASVLGHAQRSGIARGGLAGFLESFEGGIKAIVAAERDARRPAPKPVAVSAERPVLARLELDTGASAGDTVVLIARVGEDGMLDVIAHHHDAKLTARALATKAPRRKK</sequence>
<dbReference type="EMBL" id="JAFEMC010000002">
    <property type="protein sequence ID" value="MBM6576149.1"/>
    <property type="molecule type" value="Genomic_DNA"/>
</dbReference>